<gene>
    <name evidence="4" type="ORF">UX06_C0017G0007</name>
</gene>
<dbReference type="SMART" id="SM00849">
    <property type="entry name" value="Lactamase_B"/>
    <property type="match status" value="1"/>
</dbReference>
<dbReference type="Pfam" id="PF00753">
    <property type="entry name" value="Lactamase_B"/>
    <property type="match status" value="1"/>
</dbReference>
<evidence type="ECO:0000256" key="1">
    <source>
        <dbReference type="ARBA" id="ARBA00022801"/>
    </source>
</evidence>
<proteinExistence type="predicted"/>
<dbReference type="SUPFAM" id="SSF56281">
    <property type="entry name" value="Metallo-hydrolase/oxidoreductase"/>
    <property type="match status" value="1"/>
</dbReference>
<feature type="domain" description="Beta-Casp" evidence="3">
    <location>
        <begin position="245"/>
        <end position="359"/>
    </location>
</feature>
<evidence type="ECO:0000313" key="5">
    <source>
        <dbReference type="Proteomes" id="UP000034696"/>
    </source>
</evidence>
<feature type="domain" description="Metallo-beta-lactamase" evidence="2">
    <location>
        <begin position="13"/>
        <end position="229"/>
    </location>
</feature>
<dbReference type="AlphaFoldDB" id="A0A0G1Q7B3"/>
<protein>
    <recommendedName>
        <fullName evidence="6">Beta-lactamase domain protein</fullName>
    </recommendedName>
</protein>
<dbReference type="InterPro" id="IPR022712">
    <property type="entry name" value="Beta_Casp"/>
</dbReference>
<dbReference type="GO" id="GO:0016787">
    <property type="term" value="F:hydrolase activity"/>
    <property type="evidence" value="ECO:0007669"/>
    <property type="project" value="UniProtKB-KW"/>
</dbReference>
<dbReference type="Proteomes" id="UP000034696">
    <property type="component" value="Unassembled WGS sequence"/>
</dbReference>
<evidence type="ECO:0000313" key="4">
    <source>
        <dbReference type="EMBL" id="KKU04480.1"/>
    </source>
</evidence>
<sequence length="444" mass="49425">MNFKALSGGVPIGGSHYLIELEDKRIVIDCGAVQAGGKVLPPPIAQGRVDALFLTHGHLDHIGMLPLFVKEHPETPIYGTKVTWRFARMLLWDSYFVTLKKLERREKVETYFSATDIERALNLKRFNLVREPEWFSPWLGWKIRFWPAGHINGAASIHIISPKGFRIIHSGDISFHNQPTIRGAEVVNDIFSPEVLITEGTYGDRDLPNRVKEEHNFVDKVVEVLGQGGKILVPSFSITGPNIGIILANGLAKARVDIPVNLDGMVRTAAGIISGSSEWSPNDNGLVFPKNLIAVPEDPEKARAYRQKILDGGPAVIVSSHGMLEGGMAMFYLQHLISDYKSAVLLPGYQAEGTGGRRLLELERGHYFQINRRPFPIYCDVKRFQLSSHASGNELAGWISEIQPWHVIVTHAVRSAFEGLKQKIRERHPSIRVSGGFNGENIVD</sequence>
<dbReference type="Pfam" id="PF10996">
    <property type="entry name" value="Beta-Casp"/>
    <property type="match status" value="1"/>
</dbReference>
<dbReference type="SMART" id="SM01027">
    <property type="entry name" value="Beta-Casp"/>
    <property type="match status" value="1"/>
</dbReference>
<dbReference type="EMBL" id="LCKT01000017">
    <property type="protein sequence ID" value="KKU04480.1"/>
    <property type="molecule type" value="Genomic_DNA"/>
</dbReference>
<keyword evidence="1" id="KW-0378">Hydrolase</keyword>
<evidence type="ECO:0000259" key="3">
    <source>
        <dbReference type="SMART" id="SM01027"/>
    </source>
</evidence>
<name>A0A0G1Q7B3_9BACT</name>
<dbReference type="GO" id="GO:0004521">
    <property type="term" value="F:RNA endonuclease activity"/>
    <property type="evidence" value="ECO:0007669"/>
    <property type="project" value="TreeGrafter"/>
</dbReference>
<dbReference type="InterPro" id="IPR036866">
    <property type="entry name" value="RibonucZ/Hydroxyglut_hydro"/>
</dbReference>
<reference evidence="4 5" key="1">
    <citation type="journal article" date="2015" name="Nature">
        <title>rRNA introns, odd ribosomes, and small enigmatic genomes across a large radiation of phyla.</title>
        <authorList>
            <person name="Brown C.T."/>
            <person name="Hug L.A."/>
            <person name="Thomas B.C."/>
            <person name="Sharon I."/>
            <person name="Castelle C.J."/>
            <person name="Singh A."/>
            <person name="Wilkins M.J."/>
            <person name="Williams K.H."/>
            <person name="Banfield J.F."/>
        </authorList>
    </citation>
    <scope>NUCLEOTIDE SEQUENCE [LARGE SCALE GENOMIC DNA]</scope>
</reference>
<comment type="caution">
    <text evidence="4">The sequence shown here is derived from an EMBL/GenBank/DDBJ whole genome shotgun (WGS) entry which is preliminary data.</text>
</comment>
<evidence type="ECO:0000259" key="2">
    <source>
        <dbReference type="SMART" id="SM00849"/>
    </source>
</evidence>
<accession>A0A0G1Q7B3</accession>
<dbReference type="InterPro" id="IPR001279">
    <property type="entry name" value="Metallo-B-lactamas"/>
</dbReference>
<dbReference type="PANTHER" id="PTHR11203">
    <property type="entry name" value="CLEAVAGE AND POLYADENYLATION SPECIFICITY FACTOR FAMILY MEMBER"/>
    <property type="match status" value="1"/>
</dbReference>
<dbReference type="CDD" id="cd16295">
    <property type="entry name" value="TTHA0252-CPSF-like_MBL-fold"/>
    <property type="match status" value="1"/>
</dbReference>
<evidence type="ECO:0008006" key="6">
    <source>
        <dbReference type="Google" id="ProtNLM"/>
    </source>
</evidence>
<dbReference type="PANTHER" id="PTHR11203:SF37">
    <property type="entry name" value="INTEGRATOR COMPLEX SUBUNIT 11"/>
    <property type="match status" value="1"/>
</dbReference>
<dbReference type="Gene3D" id="3.40.50.10890">
    <property type="match status" value="1"/>
</dbReference>
<dbReference type="Pfam" id="PF07521">
    <property type="entry name" value="RMMBL"/>
    <property type="match status" value="1"/>
</dbReference>
<organism evidence="4 5">
    <name type="scientific">Candidatus Giovannonibacteria bacterium GW2011_GWA2_45_21</name>
    <dbReference type="NCBI Taxonomy" id="1618649"/>
    <lineage>
        <taxon>Bacteria</taxon>
        <taxon>Candidatus Giovannoniibacteriota</taxon>
    </lineage>
</organism>
<dbReference type="InterPro" id="IPR050698">
    <property type="entry name" value="MBL"/>
</dbReference>
<dbReference type="InterPro" id="IPR011108">
    <property type="entry name" value="RMMBL"/>
</dbReference>
<dbReference type="Gene3D" id="3.60.15.10">
    <property type="entry name" value="Ribonuclease Z/Hydroxyacylglutathione hydrolase-like"/>
    <property type="match status" value="1"/>
</dbReference>